<dbReference type="RefSeq" id="WP_103920691.1">
    <property type="nucleotide sequence ID" value="NZ_FMSV02000512.1"/>
</dbReference>
<feature type="transmembrane region" description="Helical" evidence="1">
    <location>
        <begin position="387"/>
        <end position="406"/>
    </location>
</feature>
<proteinExistence type="predicted"/>
<dbReference type="InterPro" id="IPR001036">
    <property type="entry name" value="Acrflvin-R"/>
</dbReference>
<dbReference type="AlphaFoldDB" id="A0A1H6FCB8"/>
<dbReference type="Gene3D" id="1.20.1640.10">
    <property type="entry name" value="Multidrug efflux transporter AcrB transmembrane domain"/>
    <property type="match status" value="2"/>
</dbReference>
<keyword evidence="1" id="KW-0812">Transmembrane</keyword>
<feature type="transmembrane region" description="Helical" evidence="1">
    <location>
        <begin position="1003"/>
        <end position="1026"/>
    </location>
</feature>
<dbReference type="GO" id="GO:0005886">
    <property type="term" value="C:plasma membrane"/>
    <property type="evidence" value="ECO:0007669"/>
    <property type="project" value="TreeGrafter"/>
</dbReference>
<feature type="transmembrane region" description="Helical" evidence="1">
    <location>
        <begin position="431"/>
        <end position="452"/>
    </location>
</feature>
<keyword evidence="1" id="KW-0472">Membrane</keyword>
<dbReference type="Gene3D" id="3.30.70.1440">
    <property type="entry name" value="Multidrug efflux transporter AcrB pore domain"/>
    <property type="match status" value="1"/>
</dbReference>
<dbReference type="EMBL" id="FMSV02000512">
    <property type="protein sequence ID" value="SEH06969.1"/>
    <property type="molecule type" value="Genomic_DNA"/>
</dbReference>
<feature type="transmembrane region" description="Helical" evidence="1">
    <location>
        <begin position="459"/>
        <end position="482"/>
    </location>
</feature>
<dbReference type="PRINTS" id="PR00702">
    <property type="entry name" value="ACRIFLAVINRP"/>
</dbReference>
<evidence type="ECO:0000313" key="3">
    <source>
        <dbReference type="Proteomes" id="UP000236724"/>
    </source>
</evidence>
<dbReference type="PANTHER" id="PTHR32063:SF33">
    <property type="entry name" value="RND SUPERFAMILY EFFLUX PUMP PERMEASE COMPONENT"/>
    <property type="match status" value="1"/>
</dbReference>
<feature type="transmembrane region" description="Helical" evidence="1">
    <location>
        <begin position="334"/>
        <end position="354"/>
    </location>
</feature>
<keyword evidence="3" id="KW-1185">Reference proteome</keyword>
<feature type="transmembrane region" description="Helical" evidence="1">
    <location>
        <begin position="525"/>
        <end position="547"/>
    </location>
</feature>
<dbReference type="Proteomes" id="UP000236724">
    <property type="component" value="Unassembled WGS sequence"/>
</dbReference>
<dbReference type="GO" id="GO:0042910">
    <property type="term" value="F:xenobiotic transmembrane transporter activity"/>
    <property type="evidence" value="ECO:0007669"/>
    <property type="project" value="TreeGrafter"/>
</dbReference>
<name>A0A1H6FCB8_9GAMM</name>
<dbReference type="PANTHER" id="PTHR32063">
    <property type="match status" value="1"/>
</dbReference>
<gene>
    <name evidence="2" type="primary">ttgB_2</name>
    <name evidence="2" type="ORF">MBHS_02835</name>
</gene>
<accession>A0A1H6FCB8</accession>
<feature type="transmembrane region" description="Helical" evidence="1">
    <location>
        <begin position="18"/>
        <end position="36"/>
    </location>
</feature>
<feature type="transmembrane region" description="Helical" evidence="1">
    <location>
        <begin position="900"/>
        <end position="919"/>
    </location>
</feature>
<protein>
    <submittedName>
        <fullName evidence="2">Putative efflux pump membrane transporter TtgB</fullName>
    </submittedName>
</protein>
<dbReference type="Gene3D" id="3.30.70.1430">
    <property type="entry name" value="Multidrug efflux transporter AcrB pore domain"/>
    <property type="match status" value="2"/>
</dbReference>
<dbReference type="Gene3D" id="3.30.70.1320">
    <property type="entry name" value="Multidrug efflux transporter AcrB pore domain like"/>
    <property type="match status" value="1"/>
</dbReference>
<dbReference type="Gene3D" id="3.30.2090.10">
    <property type="entry name" value="Multidrug efflux transporter AcrB TolC docking domain, DN and DC subdomains"/>
    <property type="match status" value="2"/>
</dbReference>
<dbReference type="SUPFAM" id="SSF82714">
    <property type="entry name" value="Multidrug efflux transporter AcrB TolC docking domain, DN and DC subdomains"/>
    <property type="match status" value="2"/>
</dbReference>
<feature type="transmembrane region" description="Helical" evidence="1">
    <location>
        <begin position="970"/>
        <end position="991"/>
    </location>
</feature>
<keyword evidence="1" id="KW-1133">Transmembrane helix</keyword>
<dbReference type="SUPFAM" id="SSF82866">
    <property type="entry name" value="Multidrug efflux transporter AcrB transmembrane domain"/>
    <property type="match status" value="2"/>
</dbReference>
<feature type="transmembrane region" description="Helical" evidence="1">
    <location>
        <begin position="926"/>
        <end position="950"/>
    </location>
</feature>
<reference evidence="2 3" key="1">
    <citation type="submission" date="2016-10" db="EMBL/GenBank/DDBJ databases">
        <authorList>
            <person name="de Groot N.N."/>
        </authorList>
    </citation>
    <scope>NUCLEOTIDE SEQUENCE [LARGE SCALE GENOMIC DNA]</scope>
    <source>
        <strain evidence="2">MBHS1</strain>
    </source>
</reference>
<dbReference type="InterPro" id="IPR027463">
    <property type="entry name" value="AcrB_DN_DC_subdom"/>
</dbReference>
<evidence type="ECO:0000313" key="2">
    <source>
        <dbReference type="EMBL" id="SEH06969.1"/>
    </source>
</evidence>
<dbReference type="SUPFAM" id="SSF82693">
    <property type="entry name" value="Multidrug efflux transporter AcrB pore domain, PN1, PN2, PC1 and PC2 subdomains"/>
    <property type="match status" value="2"/>
</dbReference>
<dbReference type="OrthoDB" id="5287122at2"/>
<feature type="transmembrane region" description="Helical" evidence="1">
    <location>
        <begin position="877"/>
        <end position="894"/>
    </location>
</feature>
<sequence>MQFQHKTDLIGRFAQHKVAANLLMVVMLLAGIGALSKLNTQILPSFDLDFITIVIPWSGASPEDVERSITSPAEEALRTLDNVKKMTSTSGNNVAAITLEYQDNSDMGIALDQVNEKIALLRNLPSTAEKPEISRVVRYEPIARILLYGTDSAQAMRPLAHQIEQELLRTGLSKVTISGLPKEEIAIQIASAKLEELGLTLNQVGQKIKAYSQDMPAGSIGLNDISRQLRGLEQRRDQLAFLDIPLFASRDGQRVLLGDIASVKRRPMPNQTTLYYQGQPAVELQLLRADKDDALKLAKKMQTWLAENQDSFPPNIHLKVYDQSWRYIQGRINILLKNGLGGLILVILVLYLFLNAKVAWWVAVGIPVSLMAAQAVLYAFGGTINMVSLLAMIMTLGIIVDDAIVVGEDALAHYQNGENPLESSEGGARRMLAPVMASSLTSIAAFMPLMLVGGIIGHILFAIPLVVIAVILASLVESFLILPGHLRHSFLHLHHQSNTGIRHKLDTAFEKLRDNYFRPLIHRVLQWRILMVAILLSLLMLGISLLVSGKVPFNFFPTPEPAIVNANINFISGTPPQRVSTYLEQLEQALYETDKALSPAGESLIVSAVVRQGMSQSADGQSSRRGDQFASIFVELIEPDQRSVRNNTFLDAWKDRVDDVPGLESLVISERRGGPPGRDIDIKLSGDDALQLKQAALELKTALKAKANDGVRSVEDDMPYGREQLLYQLRPLAIAYGLTTTEVGQQLRAAFDGLQAQIFLDGRDEVEVRVMLADEERHSLSALEQFKIHTPQGLSLPLRDVVDIKSQRGFETLRHAEGELTIQVSADVNAQVRTSNEIISELEQQILPEISSRYGVHYSYEGRAADQRETMQDMMRGLFFALILIYLVLAWVFASYGWPLVVMSVIPFGLIGALAGHWAMDLNLTILSLFGLFGLSGIVINDSIVLITFYQRLRKSGLAVNEALVEAACQRLRAVLLTSLTTIFGLMPLLFETSLQAQFLIPMAVSISFGLAFGTVLVLLLVPTLLSLYEDFHVKLFQHKPGKASI</sequence>
<evidence type="ECO:0000256" key="1">
    <source>
        <dbReference type="SAM" id="Phobius"/>
    </source>
</evidence>
<organism evidence="2 3">
    <name type="scientific">Candidatus Venteria ishoeyi</name>
    <dbReference type="NCBI Taxonomy" id="1899563"/>
    <lineage>
        <taxon>Bacteria</taxon>
        <taxon>Pseudomonadati</taxon>
        <taxon>Pseudomonadota</taxon>
        <taxon>Gammaproteobacteria</taxon>
        <taxon>Thiotrichales</taxon>
        <taxon>Thiotrichaceae</taxon>
        <taxon>Venteria</taxon>
    </lineage>
</organism>
<dbReference type="Pfam" id="PF00873">
    <property type="entry name" value="ACR_tran"/>
    <property type="match status" value="1"/>
</dbReference>